<reference evidence="2" key="1">
    <citation type="submission" date="2020-03" db="EMBL/GenBank/DDBJ databases">
        <authorList>
            <person name="Weist P."/>
        </authorList>
    </citation>
    <scope>NUCLEOTIDE SEQUENCE</scope>
</reference>
<name>A0A9N7VYP2_PLEPL</name>
<dbReference type="Proteomes" id="UP001153269">
    <property type="component" value="Unassembled WGS sequence"/>
</dbReference>
<dbReference type="AlphaFoldDB" id="A0A9N7VYP2"/>
<organism evidence="2 3">
    <name type="scientific">Pleuronectes platessa</name>
    <name type="common">European plaice</name>
    <dbReference type="NCBI Taxonomy" id="8262"/>
    <lineage>
        <taxon>Eukaryota</taxon>
        <taxon>Metazoa</taxon>
        <taxon>Chordata</taxon>
        <taxon>Craniata</taxon>
        <taxon>Vertebrata</taxon>
        <taxon>Euteleostomi</taxon>
        <taxon>Actinopterygii</taxon>
        <taxon>Neopterygii</taxon>
        <taxon>Teleostei</taxon>
        <taxon>Neoteleostei</taxon>
        <taxon>Acanthomorphata</taxon>
        <taxon>Carangaria</taxon>
        <taxon>Pleuronectiformes</taxon>
        <taxon>Pleuronectoidei</taxon>
        <taxon>Pleuronectidae</taxon>
        <taxon>Pleuronectes</taxon>
    </lineage>
</organism>
<gene>
    <name evidence="2" type="ORF">PLEPLA_LOCUS44477</name>
</gene>
<evidence type="ECO:0000313" key="3">
    <source>
        <dbReference type="Proteomes" id="UP001153269"/>
    </source>
</evidence>
<evidence type="ECO:0000313" key="2">
    <source>
        <dbReference type="EMBL" id="CAB1456685.1"/>
    </source>
</evidence>
<dbReference type="EMBL" id="CADEAL010004307">
    <property type="protein sequence ID" value="CAB1456685.1"/>
    <property type="molecule type" value="Genomic_DNA"/>
</dbReference>
<proteinExistence type="predicted"/>
<protein>
    <submittedName>
        <fullName evidence="2">Uncharacterized protein</fullName>
    </submittedName>
</protein>
<evidence type="ECO:0000256" key="1">
    <source>
        <dbReference type="SAM" id="MobiDB-lite"/>
    </source>
</evidence>
<accession>A0A9N7VYP2</accession>
<comment type="caution">
    <text evidence="2">The sequence shown here is derived from an EMBL/GenBank/DDBJ whole genome shotgun (WGS) entry which is preliminary data.</text>
</comment>
<feature type="compositionally biased region" description="Basic residues" evidence="1">
    <location>
        <begin position="125"/>
        <end position="145"/>
    </location>
</feature>
<sequence length="145" mass="17100">MLVMFGSYRNYKDKKRLLQGSGRSNLNHRTQEEELEALKKRRPPISDVCSLVFRLLFEGGFMFSLYVVCDGFQMSLVPTWWTASSPQIQLILIAWSPRVGVKKETEERKKERRRGGREVEGAVVQRRRGVRGSSIIRRRRRRRME</sequence>
<keyword evidence="3" id="KW-1185">Reference proteome</keyword>
<feature type="region of interest" description="Disordered" evidence="1">
    <location>
        <begin position="104"/>
        <end position="145"/>
    </location>
</feature>